<evidence type="ECO:0000313" key="2">
    <source>
        <dbReference type="Proteomes" id="UP001219862"/>
    </source>
</evidence>
<organism evidence="1 2">
    <name type="scientific">Roseateles koreensis</name>
    <dbReference type="NCBI Taxonomy" id="2987526"/>
    <lineage>
        <taxon>Bacteria</taxon>
        <taxon>Pseudomonadati</taxon>
        <taxon>Pseudomonadota</taxon>
        <taxon>Betaproteobacteria</taxon>
        <taxon>Burkholderiales</taxon>
        <taxon>Sphaerotilaceae</taxon>
        <taxon>Roseateles</taxon>
    </lineage>
</organism>
<comment type="caution">
    <text evidence="1">The sequence shown here is derived from an EMBL/GenBank/DDBJ whole genome shotgun (WGS) entry which is preliminary data.</text>
</comment>
<dbReference type="Gene3D" id="2.40.30.160">
    <property type="match status" value="1"/>
</dbReference>
<keyword evidence="2" id="KW-1185">Reference proteome</keyword>
<protein>
    <submittedName>
        <fullName evidence="1">Folate-binding protein</fullName>
    </submittedName>
</protein>
<dbReference type="Proteomes" id="UP001219862">
    <property type="component" value="Unassembled WGS sequence"/>
</dbReference>
<dbReference type="Gene3D" id="3.30.70.1630">
    <property type="match status" value="1"/>
</dbReference>
<gene>
    <name evidence="1" type="ORF">PRZ01_08835</name>
</gene>
<dbReference type="RefSeq" id="WP_273596398.1">
    <property type="nucleotide sequence ID" value="NZ_JAQQXS010000006.1"/>
</dbReference>
<accession>A0ABT5KQV7</accession>
<dbReference type="EMBL" id="JAQQXS010000006">
    <property type="protein sequence ID" value="MDC8785295.1"/>
    <property type="molecule type" value="Genomic_DNA"/>
</dbReference>
<proteinExistence type="predicted"/>
<dbReference type="SUPFAM" id="SSF103025">
    <property type="entry name" value="Folate-binding domain"/>
    <property type="match status" value="1"/>
</dbReference>
<dbReference type="InterPro" id="IPR017703">
    <property type="entry name" value="YgfZ/GCV_T_CS"/>
</dbReference>
<dbReference type="PANTHER" id="PTHR22602:SF0">
    <property type="entry name" value="TRANSFERASE CAF17, MITOCHONDRIAL-RELATED"/>
    <property type="match status" value="1"/>
</dbReference>
<evidence type="ECO:0000313" key="1">
    <source>
        <dbReference type="EMBL" id="MDC8785295.1"/>
    </source>
</evidence>
<sequence>MNSLATTSDSLLAPGALPLDDWGVIRAEGADAAKFLHGQLTQDFELLGAQHARLAGYCSAKGRLLATLIAWKASPETLYLVLPKELLPSILKRLSMFVMRAKCKLTDASGDLRVWGLAGLAPELQDVGASLTQRWSRGETAAGACIIRLPDSAIAEHAEPRFLLIQNAEAPAPDLRPLAPDVWQWRSVQSGLAWVSLATSEAFVPQMINLELLDGVNFKKGCYPGQEVVARSQYRGTLKRRTQLFELPTPAQPPVPGQEIFHSDDPDQPAGLVANVAQRAGQSLLLAEVKIAALASGELRLGASDGPALLHRPLPYEIPLNSEV</sequence>
<dbReference type="NCBIfam" id="TIGR03317">
    <property type="entry name" value="ygfZ_signature"/>
    <property type="match status" value="1"/>
</dbReference>
<dbReference type="InterPro" id="IPR045179">
    <property type="entry name" value="YgfZ/GcvT"/>
</dbReference>
<name>A0ABT5KQV7_9BURK</name>
<dbReference type="PANTHER" id="PTHR22602">
    <property type="entry name" value="TRANSFERASE CAF17, MITOCHONDRIAL-RELATED"/>
    <property type="match status" value="1"/>
</dbReference>
<dbReference type="Gene3D" id="3.30.70.1400">
    <property type="entry name" value="Aminomethyltransferase beta-barrel domains"/>
    <property type="match status" value="1"/>
</dbReference>
<reference evidence="1 2" key="1">
    <citation type="submission" date="2022-10" db="EMBL/GenBank/DDBJ databases">
        <title>paucibacter sp. hw8 Genome sequencing.</title>
        <authorList>
            <person name="Park S."/>
        </authorList>
    </citation>
    <scope>NUCLEOTIDE SEQUENCE [LARGE SCALE GENOMIC DNA]</scope>
    <source>
        <strain evidence="2">hw8</strain>
    </source>
</reference>